<dbReference type="GO" id="GO:0005886">
    <property type="term" value="C:plasma membrane"/>
    <property type="evidence" value="ECO:0007669"/>
    <property type="project" value="TreeGrafter"/>
</dbReference>
<evidence type="ECO:0000256" key="3">
    <source>
        <dbReference type="ARBA" id="ARBA00022692"/>
    </source>
</evidence>
<evidence type="ECO:0000256" key="7">
    <source>
        <dbReference type="ARBA" id="ARBA00023170"/>
    </source>
</evidence>
<evidence type="ECO:0000256" key="1">
    <source>
        <dbReference type="ARBA" id="ARBA00004141"/>
    </source>
</evidence>
<evidence type="ECO:0000313" key="10">
    <source>
        <dbReference type="EMBL" id="JAA74458.1"/>
    </source>
</evidence>
<feature type="transmembrane region" description="Helical" evidence="9">
    <location>
        <begin position="297"/>
        <end position="319"/>
    </location>
</feature>
<evidence type="ECO:0000256" key="2">
    <source>
        <dbReference type="ARBA" id="ARBA00022606"/>
    </source>
</evidence>
<keyword evidence="7 10" id="KW-0675">Receptor</keyword>
<sequence length="404" mass="47842">RVKQLRLVSILCGLIGILPYKFISPDKKLYQDIYRAWSILSNLIFVLGMFLAYMKLYTLFNEEKIRFVELSRNLAVTMLCTMTMARQIIIRVKPEVSNMLSQILETEEAILIKNDKTVAEIYTKNANNLYRKSVYFWFIMFNVVVSHIARPFYIFEEIQQGNVTVIHKTLTLSLWFPVDDQEYFWECYTISSLYAVCFASFQSYTDIFMYAMITYPVGQLQILFHTIKHFQTYKMELQRLLDSMNDSIAAKLMMKNCVEMHRLIIKYIEDYNSCMSILTVFDFFQTSIQITSILSQIVMIEITVFLAVFIMIFLTMVFYRLLMLYYYANEIIITSEDLCQAVWQSEWYNEPPHCKFMMQIMMMRSKTPLMLKIGPFGSMSLRAFLSILQASYSYFMLVYSQKDN</sequence>
<dbReference type="PANTHER" id="PTHR21137">
    <property type="entry name" value="ODORANT RECEPTOR"/>
    <property type="match status" value="1"/>
</dbReference>
<dbReference type="GO" id="GO:0005549">
    <property type="term" value="F:odorant binding"/>
    <property type="evidence" value="ECO:0007669"/>
    <property type="project" value="InterPro"/>
</dbReference>
<dbReference type="InterPro" id="IPR004117">
    <property type="entry name" value="7tm6_olfct_rcpt"/>
</dbReference>
<name>M3TZ39_IPSTY</name>
<keyword evidence="3 9" id="KW-0812">Transmembrane</keyword>
<feature type="transmembrane region" description="Helical" evidence="9">
    <location>
        <begin position="7"/>
        <end position="23"/>
    </location>
</feature>
<dbReference type="PANTHER" id="PTHR21137:SF40">
    <property type="entry name" value="ODORANT RECEPTOR 56A"/>
    <property type="match status" value="1"/>
</dbReference>
<feature type="transmembrane region" description="Helical" evidence="9">
    <location>
        <begin position="35"/>
        <end position="53"/>
    </location>
</feature>
<dbReference type="Pfam" id="PF02949">
    <property type="entry name" value="7tm_6"/>
    <property type="match status" value="1"/>
</dbReference>
<feature type="transmembrane region" description="Helical" evidence="9">
    <location>
        <begin position="379"/>
        <end position="399"/>
    </location>
</feature>
<reference evidence="10" key="1">
    <citation type="journal article" date="2013" name="BMC Genomics">
        <title>Antennal transcriptome analysis of the chemosensory gene families in the tree killing bark beetles, Ips typographus and Dendroctonus ponderosae (Coleoptera: Curculionidae: Scolytinae).</title>
        <authorList>
            <person name="Andersson M.N."/>
            <person name="Grosse-Wilde E."/>
            <person name="Keeling C.I."/>
            <person name="Bengtsson J.M."/>
            <person name="Yuen M.M."/>
            <person name="Li M."/>
            <person name="Hillbur Y."/>
            <person name="Bohlmann J."/>
            <person name="Hansson B.S."/>
            <person name="Schlyter F."/>
        </authorList>
    </citation>
    <scope>NUCLEOTIDE SEQUENCE</scope>
</reference>
<keyword evidence="4" id="KW-0552">Olfaction</keyword>
<dbReference type="EMBL" id="GACR01000002">
    <property type="protein sequence ID" value="JAA74458.1"/>
    <property type="molecule type" value="mRNA"/>
</dbReference>
<evidence type="ECO:0000256" key="4">
    <source>
        <dbReference type="ARBA" id="ARBA00022725"/>
    </source>
</evidence>
<organism evidence="10">
    <name type="scientific">Ips typographus</name>
    <name type="common">European spruce bark beetle</name>
    <dbReference type="NCBI Taxonomy" id="55986"/>
    <lineage>
        <taxon>Eukaryota</taxon>
        <taxon>Metazoa</taxon>
        <taxon>Ecdysozoa</taxon>
        <taxon>Arthropoda</taxon>
        <taxon>Hexapoda</taxon>
        <taxon>Insecta</taxon>
        <taxon>Pterygota</taxon>
        <taxon>Neoptera</taxon>
        <taxon>Endopterygota</taxon>
        <taxon>Coleoptera</taxon>
        <taxon>Polyphaga</taxon>
        <taxon>Cucujiformia</taxon>
        <taxon>Curculionidae</taxon>
        <taxon>Scolytinae</taxon>
        <taxon>Ips</taxon>
    </lineage>
</organism>
<evidence type="ECO:0000256" key="5">
    <source>
        <dbReference type="ARBA" id="ARBA00022989"/>
    </source>
</evidence>
<dbReference type="GO" id="GO:0004984">
    <property type="term" value="F:olfactory receptor activity"/>
    <property type="evidence" value="ECO:0007669"/>
    <property type="project" value="InterPro"/>
</dbReference>
<comment type="subcellular location">
    <subcellularLocation>
        <location evidence="1">Membrane</location>
        <topology evidence="1">Multi-pass membrane protein</topology>
    </subcellularLocation>
</comment>
<feature type="transmembrane region" description="Helical" evidence="9">
    <location>
        <begin position="134"/>
        <end position="153"/>
    </location>
</feature>
<protein>
    <submittedName>
        <fullName evidence="10">Odorant receptor 32</fullName>
    </submittedName>
</protein>
<keyword evidence="5 9" id="KW-1133">Transmembrane helix</keyword>
<accession>M3TZ39</accession>
<keyword evidence="2" id="KW-0716">Sensory transduction</keyword>
<dbReference type="GO" id="GO:0007165">
    <property type="term" value="P:signal transduction"/>
    <property type="evidence" value="ECO:0007669"/>
    <property type="project" value="UniProtKB-KW"/>
</dbReference>
<evidence type="ECO:0000256" key="8">
    <source>
        <dbReference type="ARBA" id="ARBA00023224"/>
    </source>
</evidence>
<feature type="transmembrane region" description="Helical" evidence="9">
    <location>
        <begin position="207"/>
        <end position="227"/>
    </location>
</feature>
<gene>
    <name evidence="10" type="primary">ItypOR32</name>
</gene>
<evidence type="ECO:0000256" key="6">
    <source>
        <dbReference type="ARBA" id="ARBA00023136"/>
    </source>
</evidence>
<evidence type="ECO:0000256" key="9">
    <source>
        <dbReference type="SAM" id="Phobius"/>
    </source>
</evidence>
<proteinExistence type="evidence at transcript level"/>
<keyword evidence="8" id="KW-0807">Transducer</keyword>
<dbReference type="AlphaFoldDB" id="M3TZ39"/>
<keyword evidence="6 9" id="KW-0472">Membrane</keyword>
<feature type="non-terminal residue" evidence="10">
    <location>
        <position position="1"/>
    </location>
</feature>